<keyword evidence="3" id="KW-0347">Helicase</keyword>
<dbReference type="GO" id="GO:0003678">
    <property type="term" value="F:DNA helicase activity"/>
    <property type="evidence" value="ECO:0007669"/>
    <property type="project" value="InterPro"/>
</dbReference>
<dbReference type="Proteomes" id="UP000275925">
    <property type="component" value="Unassembled WGS sequence"/>
</dbReference>
<protein>
    <submittedName>
        <fullName evidence="3">Replicative DNA helicase</fullName>
    </submittedName>
</protein>
<dbReference type="GO" id="GO:0005829">
    <property type="term" value="C:cytosol"/>
    <property type="evidence" value="ECO:0007669"/>
    <property type="project" value="TreeGrafter"/>
</dbReference>
<name>A0A388TJ87_9BACT</name>
<feature type="region of interest" description="Disordered" evidence="1">
    <location>
        <begin position="157"/>
        <end position="188"/>
    </location>
</feature>
<keyword evidence="3" id="KW-0378">Hydrolase</keyword>
<keyword evidence="4" id="KW-1185">Reference proteome</keyword>
<dbReference type="AlphaFoldDB" id="A0A388TJ87"/>
<keyword evidence="3" id="KW-0547">Nucleotide-binding</keyword>
<feature type="compositionally biased region" description="Polar residues" evidence="1">
    <location>
        <begin position="107"/>
        <end position="120"/>
    </location>
</feature>
<dbReference type="PANTHER" id="PTHR30153">
    <property type="entry name" value="REPLICATIVE DNA HELICASE DNAB"/>
    <property type="match status" value="1"/>
</dbReference>
<gene>
    <name evidence="3" type="primary">dnaC</name>
    <name evidence="3" type="ORF">NO2_1740</name>
</gene>
<evidence type="ECO:0000259" key="2">
    <source>
        <dbReference type="PROSITE" id="PS51199"/>
    </source>
</evidence>
<feature type="domain" description="SF4 helicase" evidence="2">
    <location>
        <begin position="1"/>
        <end position="200"/>
    </location>
</feature>
<dbReference type="GO" id="GO:0005524">
    <property type="term" value="F:ATP binding"/>
    <property type="evidence" value="ECO:0007669"/>
    <property type="project" value="InterPro"/>
</dbReference>
<dbReference type="Pfam" id="PF03796">
    <property type="entry name" value="DnaB_C"/>
    <property type="match status" value="1"/>
</dbReference>
<proteinExistence type="predicted"/>
<accession>A0A388TJ87</accession>
<dbReference type="SUPFAM" id="SSF52540">
    <property type="entry name" value="P-loop containing nucleoside triphosphate hydrolases"/>
    <property type="match status" value="1"/>
</dbReference>
<dbReference type="EMBL" id="BGZO01000200">
    <property type="protein sequence ID" value="GBR77339.1"/>
    <property type="molecule type" value="Genomic_DNA"/>
</dbReference>
<feature type="region of interest" description="Disordered" evidence="1">
    <location>
        <begin position="103"/>
        <end position="125"/>
    </location>
</feature>
<dbReference type="InterPro" id="IPR027417">
    <property type="entry name" value="P-loop_NTPase"/>
</dbReference>
<dbReference type="GO" id="GO:0006260">
    <property type="term" value="P:DNA replication"/>
    <property type="evidence" value="ECO:0007669"/>
    <property type="project" value="InterPro"/>
</dbReference>
<dbReference type="PANTHER" id="PTHR30153:SF2">
    <property type="entry name" value="REPLICATIVE DNA HELICASE"/>
    <property type="match status" value="1"/>
</dbReference>
<comment type="caution">
    <text evidence="3">The sequence shown here is derived from an EMBL/GenBank/DDBJ whole genome shotgun (WGS) entry which is preliminary data.</text>
</comment>
<dbReference type="InterPro" id="IPR007694">
    <property type="entry name" value="DNA_helicase_DnaB-like_C"/>
</dbReference>
<dbReference type="Gene3D" id="3.40.50.300">
    <property type="entry name" value="P-loop containing nucleotide triphosphate hydrolases"/>
    <property type="match status" value="1"/>
</dbReference>
<evidence type="ECO:0000313" key="3">
    <source>
        <dbReference type="EMBL" id="GBR77339.1"/>
    </source>
</evidence>
<keyword evidence="3" id="KW-0067">ATP-binding</keyword>
<feature type="non-terminal residue" evidence="3">
    <location>
        <position position="1"/>
    </location>
</feature>
<sequence length="200" mass="22543">YDKEAKKISDAFARLGSAPIHIDASFEMSIVELQAKARKLKAEQNIKLLIIDFLTMITSGEQGRSHANSRYMEISGYARSLKALAKELNIPIIVISQLNREGERQPKSFQGGPNANNPSVKGSRLPRMSDLRESGEIEQVADVVLLIHRENYQGYLSDNDKDMSGRGSPHIVRHPRSACRADGQPHHLHRGRLRKLRQRK</sequence>
<reference evidence="3 4" key="1">
    <citation type="journal article" date="2019" name="ISME J.">
        <title>Genome analyses of uncultured TG2/ZB3 bacteria in 'Margulisbacteria' specifically attached to ectosymbiotic spirochetes of protists in the termite gut.</title>
        <authorList>
            <person name="Utami Y.D."/>
            <person name="Kuwahara H."/>
            <person name="Igai K."/>
            <person name="Murakami T."/>
            <person name="Sugaya K."/>
            <person name="Morikawa T."/>
            <person name="Nagura Y."/>
            <person name="Yuki M."/>
            <person name="Deevong P."/>
            <person name="Inoue T."/>
            <person name="Kihara K."/>
            <person name="Lo N."/>
            <person name="Yamada A."/>
            <person name="Ohkuma M."/>
            <person name="Hongoh Y."/>
        </authorList>
    </citation>
    <scope>NUCLEOTIDE SEQUENCE [LARGE SCALE GENOMIC DNA]</scope>
    <source>
        <strain evidence="3">NkOx7-02</strain>
    </source>
</reference>
<evidence type="ECO:0000313" key="4">
    <source>
        <dbReference type="Proteomes" id="UP000275925"/>
    </source>
</evidence>
<evidence type="ECO:0000256" key="1">
    <source>
        <dbReference type="SAM" id="MobiDB-lite"/>
    </source>
</evidence>
<organism evidence="3 4">
    <name type="scientific">Candidatus Termititenax persephonae</name>
    <dbReference type="NCBI Taxonomy" id="2218525"/>
    <lineage>
        <taxon>Bacteria</taxon>
        <taxon>Bacillati</taxon>
        <taxon>Candidatus Margulisiibacteriota</taxon>
        <taxon>Candidatus Termititenacia</taxon>
        <taxon>Candidatus Termititenacales</taxon>
        <taxon>Candidatus Termititenacaceae</taxon>
        <taxon>Candidatus Termititenax</taxon>
    </lineage>
</organism>
<dbReference type="PROSITE" id="PS51199">
    <property type="entry name" value="SF4_HELICASE"/>
    <property type="match status" value="1"/>
</dbReference>